<comment type="caution">
    <text evidence="1">The sequence shown here is derived from an EMBL/GenBank/DDBJ whole genome shotgun (WGS) entry which is preliminary data.</text>
</comment>
<accession>A0A938B1Y8</accession>
<dbReference type="EMBL" id="VGLS01000589">
    <property type="protein sequence ID" value="MBM3225477.1"/>
    <property type="molecule type" value="Genomic_DNA"/>
</dbReference>
<dbReference type="Pfam" id="PF07592">
    <property type="entry name" value="DDE_Tnp_ISAZ013"/>
    <property type="match status" value="1"/>
</dbReference>
<evidence type="ECO:0000313" key="1">
    <source>
        <dbReference type="EMBL" id="MBM3225477.1"/>
    </source>
</evidence>
<sequence length="171" mass="17387">SVDAKKTEGVWTCKNAGACWGVAPAGVTMDDCPRDVQGKATPSGLDEQAVHHADVVVGGSAITAAFAVACMRCGWETDGRERYPEAHQLMIACDGGGAMGTARDSGSLRASHWPMTRASPAPCAIIPAARRSGIPSRIASSARSAATGRASPCGPGNGCWGVCVGPPQKPV</sequence>
<feature type="non-terminal residue" evidence="1">
    <location>
        <position position="1"/>
    </location>
</feature>
<evidence type="ECO:0000313" key="2">
    <source>
        <dbReference type="Proteomes" id="UP000712673"/>
    </source>
</evidence>
<proteinExistence type="predicted"/>
<dbReference type="AlphaFoldDB" id="A0A938B1Y8"/>
<protein>
    <submittedName>
        <fullName evidence="1">Uncharacterized protein</fullName>
    </submittedName>
</protein>
<organism evidence="1 2">
    <name type="scientific">Tectimicrobiota bacterium</name>
    <dbReference type="NCBI Taxonomy" id="2528274"/>
    <lineage>
        <taxon>Bacteria</taxon>
        <taxon>Pseudomonadati</taxon>
        <taxon>Nitrospinota/Tectimicrobiota group</taxon>
        <taxon>Candidatus Tectimicrobiota</taxon>
    </lineage>
</organism>
<gene>
    <name evidence="1" type="ORF">FJZ47_16980</name>
</gene>
<dbReference type="InterPro" id="IPR011518">
    <property type="entry name" value="Transposase_36"/>
</dbReference>
<name>A0A938B1Y8_UNCTE</name>
<dbReference type="Proteomes" id="UP000712673">
    <property type="component" value="Unassembled WGS sequence"/>
</dbReference>
<reference evidence="1" key="1">
    <citation type="submission" date="2019-03" db="EMBL/GenBank/DDBJ databases">
        <title>Lake Tanganyika Metagenome-Assembled Genomes (MAGs).</title>
        <authorList>
            <person name="Tran P."/>
        </authorList>
    </citation>
    <scope>NUCLEOTIDE SEQUENCE</scope>
    <source>
        <strain evidence="1">K_DeepCast_65m_m2_066</strain>
    </source>
</reference>